<evidence type="ECO:0000259" key="11">
    <source>
        <dbReference type="PROSITE" id="PS51855"/>
    </source>
</evidence>
<dbReference type="PANTHER" id="PTHR11692:SF0">
    <property type="entry name" value="BIFUNCTIONAL PURINE BIOSYNTHESIS PROTEIN ATIC"/>
    <property type="match status" value="1"/>
</dbReference>
<keyword evidence="5 10" id="KW-0658">Purine biosynthesis</keyword>
<dbReference type="InterPro" id="IPR024051">
    <property type="entry name" value="AICAR_Tfase_dup_dom_sf"/>
</dbReference>
<dbReference type="PANTHER" id="PTHR11692">
    <property type="entry name" value="BIFUNCTIONAL PURINE BIOSYNTHESIS PROTEIN PURH"/>
    <property type="match status" value="1"/>
</dbReference>
<dbReference type="FunFam" id="3.40.50.1380:FF:000001">
    <property type="entry name" value="Bifunctional purine biosynthesis protein PurH"/>
    <property type="match status" value="1"/>
</dbReference>
<comment type="caution">
    <text evidence="12">The sequence shown here is derived from an EMBL/GenBank/DDBJ whole genome shotgun (WGS) entry which is preliminary data.</text>
</comment>
<keyword evidence="13" id="KW-1185">Reference proteome</keyword>
<dbReference type="UniPathway" id="UPA00074">
    <property type="reaction ID" value="UER00133"/>
</dbReference>
<dbReference type="SMART" id="SM00798">
    <property type="entry name" value="AICARFT_IMPCHas"/>
    <property type="match status" value="1"/>
</dbReference>
<dbReference type="NCBIfam" id="NF002049">
    <property type="entry name" value="PRK00881.1"/>
    <property type="match status" value="1"/>
</dbReference>
<dbReference type="GO" id="GO:0005829">
    <property type="term" value="C:cytosol"/>
    <property type="evidence" value="ECO:0007669"/>
    <property type="project" value="TreeGrafter"/>
</dbReference>
<dbReference type="Pfam" id="PF02142">
    <property type="entry name" value="MGS"/>
    <property type="match status" value="1"/>
</dbReference>
<evidence type="ECO:0000256" key="3">
    <source>
        <dbReference type="ARBA" id="ARBA00007667"/>
    </source>
</evidence>
<evidence type="ECO:0000256" key="5">
    <source>
        <dbReference type="ARBA" id="ARBA00022755"/>
    </source>
</evidence>
<evidence type="ECO:0000256" key="1">
    <source>
        <dbReference type="ARBA" id="ARBA00004844"/>
    </source>
</evidence>
<dbReference type="Pfam" id="PF01808">
    <property type="entry name" value="AICARFT_IMPCHas"/>
    <property type="match status" value="1"/>
</dbReference>
<dbReference type="GO" id="GO:0003937">
    <property type="term" value="F:IMP cyclohydrolase activity"/>
    <property type="evidence" value="ECO:0007669"/>
    <property type="project" value="UniProtKB-UniRule"/>
</dbReference>
<reference evidence="12 13" key="1">
    <citation type="submission" date="2019-07" db="EMBL/GenBank/DDBJ databases">
        <title>Genomic Encyclopedia of Type Strains, Phase I: the one thousand microbial genomes (KMG-I) project.</title>
        <authorList>
            <person name="Kyrpides N."/>
        </authorList>
    </citation>
    <scope>NUCLEOTIDE SEQUENCE [LARGE SCALE GENOMIC DNA]</scope>
    <source>
        <strain evidence="12 13">DSM 16647</strain>
    </source>
</reference>
<keyword evidence="4 10" id="KW-0808">Transferase</keyword>
<dbReference type="GO" id="GO:0004643">
    <property type="term" value="F:phosphoribosylaminoimidazolecarboxamide formyltransferase activity"/>
    <property type="evidence" value="ECO:0007669"/>
    <property type="project" value="UniProtKB-UniRule"/>
</dbReference>
<dbReference type="InterPro" id="IPR011607">
    <property type="entry name" value="MGS-like_dom"/>
</dbReference>
<dbReference type="CDD" id="cd01421">
    <property type="entry name" value="IMPCH"/>
    <property type="match status" value="1"/>
</dbReference>
<dbReference type="EMBL" id="VNHO01000003">
    <property type="protein sequence ID" value="TYP58511.1"/>
    <property type="molecule type" value="Genomic_DNA"/>
</dbReference>
<dbReference type="PROSITE" id="PS51855">
    <property type="entry name" value="MGS"/>
    <property type="match status" value="1"/>
</dbReference>
<dbReference type="EC" id="2.1.2.3" evidence="10"/>
<dbReference type="EC" id="3.5.4.10" evidence="10"/>
<evidence type="ECO:0000313" key="13">
    <source>
        <dbReference type="Proteomes" id="UP000322294"/>
    </source>
</evidence>
<proteinExistence type="inferred from homology"/>
<comment type="pathway">
    <text evidence="2 10">Purine metabolism; IMP biosynthesis via de novo pathway; 5-formamido-1-(5-phospho-D-ribosyl)imidazole-4-carboxamide from 5-amino-1-(5-phospho-D-ribosyl)imidazole-4-carboxamide (10-formyl THF route): step 1/1.</text>
</comment>
<dbReference type="Gene3D" id="3.40.50.1380">
    <property type="entry name" value="Methylglyoxal synthase-like domain"/>
    <property type="match status" value="1"/>
</dbReference>
<comment type="domain">
    <text evidence="10">The IMP cyclohydrolase activity resides in the N-terminal region.</text>
</comment>
<comment type="catalytic activity">
    <reaction evidence="8 10">
        <text>(6R)-10-formyltetrahydrofolate + 5-amino-1-(5-phospho-beta-D-ribosyl)imidazole-4-carboxamide = 5-formamido-1-(5-phospho-D-ribosyl)imidazole-4-carboxamide + (6S)-5,6,7,8-tetrahydrofolate</text>
        <dbReference type="Rhea" id="RHEA:22192"/>
        <dbReference type="ChEBI" id="CHEBI:57453"/>
        <dbReference type="ChEBI" id="CHEBI:58467"/>
        <dbReference type="ChEBI" id="CHEBI:58475"/>
        <dbReference type="ChEBI" id="CHEBI:195366"/>
        <dbReference type="EC" id="2.1.2.3"/>
    </reaction>
</comment>
<keyword evidence="7 10" id="KW-0511">Multifunctional enzyme</keyword>
<dbReference type="InterPro" id="IPR002695">
    <property type="entry name" value="PurH-like"/>
</dbReference>
<dbReference type="InterPro" id="IPR036914">
    <property type="entry name" value="MGS-like_dom_sf"/>
</dbReference>
<sequence>MIRRALISVSDKTGVVDFARGLFEMGVEIITTGGTAKTLEENGVGVTKILEVTGFPEILDGRVKTLHPKIHGGILALRNNNIHLKEIEELGIQPIDLVAVNLYPFKQTIERPGVTFEEAVENIDIGGPAMLRSAAKNHEHVIVVCDPGDYPVVLDQLKQKGDVGGSFRRQLAIKAFEHTAHYDAVISEYLRGTIEGQEKGSTGSVFPKNLTLAFEKLRDLRYGENPHQMAAFYRDMRDPTGIAGAKKLAGKELSFNNINDAGAALALVLEFGEPCAVAVKHTNPCGVACGADLHEAYLKAYAADPVSIFGGIVALNRPVDAATAEEISKIFLEIVIAPGFNPDALEILKARKNLRLLEVDMTGRQNRGWDLKRVSGGLLVQEPDVKDFDEKNLKVVTKRPPTEAEMRDLMFAWKVVKHVKSNAIVLAKDRVTVGIGMGQVNRIWPTRQSIAQAGERARGAVLASDAFFPFPDVVEAAAAAGITAIIQPGGSVRDEESIRAGDERGIAMLFTGVRHFKH</sequence>
<dbReference type="NCBIfam" id="TIGR00355">
    <property type="entry name" value="purH"/>
    <property type="match status" value="1"/>
</dbReference>
<accession>A0A5S5AYF6</accession>
<evidence type="ECO:0000256" key="2">
    <source>
        <dbReference type="ARBA" id="ARBA00004954"/>
    </source>
</evidence>
<dbReference type="OrthoDB" id="9802065at2"/>
<dbReference type="SUPFAM" id="SSF53927">
    <property type="entry name" value="Cytidine deaminase-like"/>
    <property type="match status" value="1"/>
</dbReference>
<evidence type="ECO:0000256" key="9">
    <source>
        <dbReference type="ARBA" id="ARBA00050687"/>
    </source>
</evidence>
<feature type="domain" description="MGS-like" evidence="11">
    <location>
        <begin position="1"/>
        <end position="145"/>
    </location>
</feature>
<dbReference type="GO" id="GO:0006189">
    <property type="term" value="P:'de novo' IMP biosynthetic process"/>
    <property type="evidence" value="ECO:0007669"/>
    <property type="project" value="UniProtKB-UniRule"/>
</dbReference>
<keyword evidence="6 10" id="KW-0378">Hydrolase</keyword>
<comment type="pathway">
    <text evidence="1 10">Purine metabolism; IMP biosynthesis via de novo pathway; IMP from 5-formamido-1-(5-phospho-D-ribosyl)imidazole-4-carboxamide: step 1/1.</text>
</comment>
<evidence type="ECO:0000256" key="7">
    <source>
        <dbReference type="ARBA" id="ARBA00023268"/>
    </source>
</evidence>
<name>A0A5S5AYF6_9FIRM</name>
<dbReference type="SUPFAM" id="SSF52335">
    <property type="entry name" value="Methylglyoxal synthase-like"/>
    <property type="match status" value="1"/>
</dbReference>
<comment type="similarity">
    <text evidence="3 10">Belongs to the PurH family.</text>
</comment>
<dbReference type="InterPro" id="IPR016193">
    <property type="entry name" value="Cytidine_deaminase-like"/>
</dbReference>
<evidence type="ECO:0000256" key="10">
    <source>
        <dbReference type="HAMAP-Rule" id="MF_00139"/>
    </source>
</evidence>
<evidence type="ECO:0000256" key="6">
    <source>
        <dbReference type="ARBA" id="ARBA00022801"/>
    </source>
</evidence>
<dbReference type="Proteomes" id="UP000322294">
    <property type="component" value="Unassembled WGS sequence"/>
</dbReference>
<dbReference type="HAMAP" id="MF_00139">
    <property type="entry name" value="PurH"/>
    <property type="match status" value="1"/>
</dbReference>
<dbReference type="AlphaFoldDB" id="A0A5S5AYF6"/>
<evidence type="ECO:0000256" key="8">
    <source>
        <dbReference type="ARBA" id="ARBA00050488"/>
    </source>
</evidence>
<protein>
    <recommendedName>
        <fullName evidence="10">Bifunctional purine biosynthesis protein PurH</fullName>
    </recommendedName>
    <domain>
        <recommendedName>
            <fullName evidence="10">Phosphoribosylaminoimidazolecarboxamide formyltransferase</fullName>
            <ecNumber evidence="10">2.1.2.3</ecNumber>
        </recommendedName>
        <alternativeName>
            <fullName evidence="10">AICAR transformylase</fullName>
        </alternativeName>
    </domain>
    <domain>
        <recommendedName>
            <fullName evidence="10">IMP cyclohydrolase</fullName>
            <ecNumber evidence="10">3.5.4.10</ecNumber>
        </recommendedName>
        <alternativeName>
            <fullName evidence="10">ATIC</fullName>
        </alternativeName>
        <alternativeName>
            <fullName evidence="10">IMP synthase</fullName>
        </alternativeName>
        <alternativeName>
            <fullName evidence="10">Inosinicase</fullName>
        </alternativeName>
    </domain>
</protein>
<comment type="catalytic activity">
    <reaction evidence="9 10">
        <text>IMP + H2O = 5-formamido-1-(5-phospho-D-ribosyl)imidazole-4-carboxamide</text>
        <dbReference type="Rhea" id="RHEA:18445"/>
        <dbReference type="ChEBI" id="CHEBI:15377"/>
        <dbReference type="ChEBI" id="CHEBI:58053"/>
        <dbReference type="ChEBI" id="CHEBI:58467"/>
        <dbReference type="EC" id="3.5.4.10"/>
    </reaction>
</comment>
<evidence type="ECO:0000313" key="12">
    <source>
        <dbReference type="EMBL" id="TYP58511.1"/>
    </source>
</evidence>
<organism evidence="12 13">
    <name type="scientific">Thermosediminibacter litoriperuensis</name>
    <dbReference type="NCBI Taxonomy" id="291989"/>
    <lineage>
        <taxon>Bacteria</taxon>
        <taxon>Bacillati</taxon>
        <taxon>Bacillota</taxon>
        <taxon>Clostridia</taxon>
        <taxon>Thermosediminibacterales</taxon>
        <taxon>Thermosediminibacteraceae</taxon>
        <taxon>Thermosediminibacter</taxon>
    </lineage>
</organism>
<gene>
    <name evidence="10" type="primary">purH</name>
    <name evidence="12" type="ORF">LZ11_00356</name>
</gene>
<dbReference type="SMART" id="SM00851">
    <property type="entry name" value="MGS"/>
    <property type="match status" value="1"/>
</dbReference>
<dbReference type="FunFam" id="3.40.140.20:FF:000001">
    <property type="entry name" value="Bifunctional purine biosynthesis protein PurH"/>
    <property type="match status" value="1"/>
</dbReference>
<dbReference type="FunFam" id="3.40.140.20:FF:000002">
    <property type="entry name" value="Bifunctional purine biosynthesis protein PurH"/>
    <property type="match status" value="1"/>
</dbReference>
<dbReference type="PIRSF" id="PIRSF000414">
    <property type="entry name" value="AICARFT_IMPCHas"/>
    <property type="match status" value="1"/>
</dbReference>
<dbReference type="RefSeq" id="WP_148866067.1">
    <property type="nucleotide sequence ID" value="NZ_VNHO01000003.1"/>
</dbReference>
<dbReference type="Gene3D" id="3.40.140.20">
    <property type="match status" value="2"/>
</dbReference>
<evidence type="ECO:0000256" key="4">
    <source>
        <dbReference type="ARBA" id="ARBA00022679"/>
    </source>
</evidence>